<dbReference type="AlphaFoldDB" id="A0A3M9N3B5"/>
<organism evidence="3 4">
    <name type="scientific">Rufibacter immobilis</name>
    <dbReference type="NCBI Taxonomy" id="1348778"/>
    <lineage>
        <taxon>Bacteria</taxon>
        <taxon>Pseudomonadati</taxon>
        <taxon>Bacteroidota</taxon>
        <taxon>Cytophagia</taxon>
        <taxon>Cytophagales</taxon>
        <taxon>Hymenobacteraceae</taxon>
        <taxon>Rufibacter</taxon>
    </lineage>
</organism>
<keyword evidence="2" id="KW-1133">Transmembrane helix</keyword>
<dbReference type="InterPro" id="IPR014229">
    <property type="entry name" value="Spore_YtfJ"/>
</dbReference>
<evidence type="ECO:0000313" key="3">
    <source>
        <dbReference type="EMBL" id="RNI32284.1"/>
    </source>
</evidence>
<feature type="transmembrane region" description="Helical" evidence="2">
    <location>
        <begin position="105"/>
        <end position="121"/>
    </location>
</feature>
<evidence type="ECO:0000256" key="1">
    <source>
        <dbReference type="SAM" id="MobiDB-lite"/>
    </source>
</evidence>
<name>A0A3M9N3B5_9BACT</name>
<gene>
    <name evidence="3" type="ORF">EFA69_02860</name>
</gene>
<keyword evidence="2" id="KW-0812">Transmembrane</keyword>
<dbReference type="RefSeq" id="WP_123131584.1">
    <property type="nucleotide sequence ID" value="NZ_RJJE01000002.1"/>
</dbReference>
<evidence type="ECO:0008006" key="5">
    <source>
        <dbReference type="Google" id="ProtNLM"/>
    </source>
</evidence>
<protein>
    <recommendedName>
        <fullName evidence="5">Sporulation protein</fullName>
    </recommendedName>
</protein>
<comment type="caution">
    <text evidence="3">The sequence shown here is derived from an EMBL/GenBank/DDBJ whole genome shotgun (WGS) entry which is preliminary data.</text>
</comment>
<dbReference type="PANTHER" id="PTHR39162:SF1">
    <property type="entry name" value="SPORULATION PROTEIN YTFJ"/>
    <property type="match status" value="1"/>
</dbReference>
<dbReference type="Proteomes" id="UP000271010">
    <property type="component" value="Unassembled WGS sequence"/>
</dbReference>
<sequence length="131" mass="13757">MISSNAQEDRNVVAHIAGSLNQNASIQNIFGEPIHAQGKTIVPVAQVVLGLGGGQGSGEREAEEGVQDRQGQGSGAGAGLITIPKGVFEITAKRTRYVPVSPARPYWLGAMMGFAVGWLLAKRKAKAKLLH</sequence>
<dbReference type="EMBL" id="RJJE01000002">
    <property type="protein sequence ID" value="RNI32284.1"/>
    <property type="molecule type" value="Genomic_DNA"/>
</dbReference>
<feature type="region of interest" description="Disordered" evidence="1">
    <location>
        <begin position="53"/>
        <end position="78"/>
    </location>
</feature>
<accession>A0A3M9N3B5</accession>
<evidence type="ECO:0000256" key="2">
    <source>
        <dbReference type="SAM" id="Phobius"/>
    </source>
</evidence>
<reference evidence="3 4" key="1">
    <citation type="submission" date="2018-11" db="EMBL/GenBank/DDBJ databases">
        <title>Rufibacter latericius sp. nov., isolated from water in Baiyang Lake.</title>
        <authorList>
            <person name="Yang Y."/>
        </authorList>
    </citation>
    <scope>NUCLEOTIDE SEQUENCE [LARGE SCALE GENOMIC DNA]</scope>
    <source>
        <strain evidence="3 4">MCC P1</strain>
    </source>
</reference>
<keyword evidence="2" id="KW-0472">Membrane</keyword>
<proteinExistence type="predicted"/>
<dbReference type="OrthoDB" id="679487at2"/>
<dbReference type="PANTHER" id="PTHR39162">
    <property type="entry name" value="GLL3345 PROTEIN"/>
    <property type="match status" value="1"/>
</dbReference>
<evidence type="ECO:0000313" key="4">
    <source>
        <dbReference type="Proteomes" id="UP000271010"/>
    </source>
</evidence>
<keyword evidence="4" id="KW-1185">Reference proteome</keyword>
<dbReference type="Pfam" id="PF09579">
    <property type="entry name" value="Spore_YtfJ"/>
    <property type="match status" value="1"/>
</dbReference>